<comment type="caution">
    <text evidence="6">The sequence shown here is derived from an EMBL/GenBank/DDBJ whole genome shotgun (WGS) entry which is preliminary data.</text>
</comment>
<dbReference type="NCBIfam" id="NF001464">
    <property type="entry name" value="PRK00321.1-5"/>
    <property type="match status" value="1"/>
</dbReference>
<dbReference type="EMBL" id="DRNF01000245">
    <property type="protein sequence ID" value="HHJ80751.1"/>
    <property type="molecule type" value="Genomic_DNA"/>
</dbReference>
<dbReference type="GO" id="GO:0000018">
    <property type="term" value="P:regulation of DNA recombination"/>
    <property type="evidence" value="ECO:0007669"/>
    <property type="project" value="TreeGrafter"/>
</dbReference>
<sequence length="254" mass="28132">MLASVEPIIPPPVFAKDTPAMWFKNLRLYRLTKPFTLSAEALHEQLANKAFQPCGNISPFSYGWVSPLGRHGELLTHAANGYIMICARREEKVLPASVVREFVTEKVTVIEEQEARTVRRKERDQIKEEVLLDLLPRAFSRSSHTFAYLAPKDGWLVVDAASASKAEDLVSLLRESLGGLSAVLPAVNNTPTQALTQWLTDQAAPAGFIIEDQCELRDPKQEGGVVRCTRQDLAAEEVMSHLTAGKQVTKLALE</sequence>
<protein>
    <recommendedName>
        <fullName evidence="3">Recombination-associated protein RdgC</fullName>
    </recommendedName>
</protein>
<evidence type="ECO:0000256" key="2">
    <source>
        <dbReference type="ARBA" id="ARBA00008657"/>
    </source>
</evidence>
<dbReference type="GO" id="GO:0003690">
    <property type="term" value="F:double-stranded DNA binding"/>
    <property type="evidence" value="ECO:0007669"/>
    <property type="project" value="TreeGrafter"/>
</dbReference>
<dbReference type="GO" id="GO:0006310">
    <property type="term" value="P:DNA recombination"/>
    <property type="evidence" value="ECO:0007669"/>
    <property type="project" value="UniProtKB-KW"/>
</dbReference>
<evidence type="ECO:0000256" key="3">
    <source>
        <dbReference type="ARBA" id="ARBA00022296"/>
    </source>
</evidence>
<comment type="similarity">
    <text evidence="2">Belongs to the RdgC family.</text>
</comment>
<keyword evidence="5" id="KW-0233">DNA recombination</keyword>
<evidence type="ECO:0000256" key="5">
    <source>
        <dbReference type="ARBA" id="ARBA00023172"/>
    </source>
</evidence>
<dbReference type="InterPro" id="IPR007476">
    <property type="entry name" value="RdgC"/>
</dbReference>
<reference evidence="6" key="1">
    <citation type="journal article" date="2020" name="mSystems">
        <title>Genome- and Community-Level Interaction Insights into Carbon Utilization and Element Cycling Functions of Hydrothermarchaeota in Hydrothermal Sediment.</title>
        <authorList>
            <person name="Zhou Z."/>
            <person name="Liu Y."/>
            <person name="Xu W."/>
            <person name="Pan J."/>
            <person name="Luo Z.H."/>
            <person name="Li M."/>
        </authorList>
    </citation>
    <scope>NUCLEOTIDE SEQUENCE [LARGE SCALE GENOMIC DNA]</scope>
    <source>
        <strain evidence="6">HyVt-505</strain>
    </source>
</reference>
<dbReference type="GO" id="GO:0043590">
    <property type="term" value="C:bacterial nucleoid"/>
    <property type="evidence" value="ECO:0007669"/>
    <property type="project" value="TreeGrafter"/>
</dbReference>
<name>A0A832N6H6_9GAMM</name>
<comment type="subcellular location">
    <subcellularLocation>
        <location evidence="1">Cytoplasm</location>
        <location evidence="1">Nucleoid</location>
    </subcellularLocation>
</comment>
<gene>
    <name evidence="6" type="ORF">ENJ65_03865</name>
</gene>
<dbReference type="Proteomes" id="UP000885832">
    <property type="component" value="Unassembled WGS sequence"/>
</dbReference>
<proteinExistence type="inferred from homology"/>
<evidence type="ECO:0000256" key="4">
    <source>
        <dbReference type="ARBA" id="ARBA00022490"/>
    </source>
</evidence>
<dbReference type="AlphaFoldDB" id="A0A832N6H6"/>
<evidence type="ECO:0000256" key="1">
    <source>
        <dbReference type="ARBA" id="ARBA00004453"/>
    </source>
</evidence>
<keyword evidence="4" id="KW-0963">Cytoplasm</keyword>
<accession>A0A832N6H6</accession>
<evidence type="ECO:0000313" key="6">
    <source>
        <dbReference type="EMBL" id="HHJ80751.1"/>
    </source>
</evidence>
<organism evidence="6">
    <name type="scientific">Candidatus Tenderia electrophaga</name>
    <dbReference type="NCBI Taxonomy" id="1748243"/>
    <lineage>
        <taxon>Bacteria</taxon>
        <taxon>Pseudomonadati</taxon>
        <taxon>Pseudomonadota</taxon>
        <taxon>Gammaproteobacteria</taxon>
        <taxon>Candidatus Tenderiales</taxon>
        <taxon>Candidatus Tenderiaceae</taxon>
        <taxon>Candidatus Tenderia</taxon>
    </lineage>
</organism>
<dbReference type="Pfam" id="PF04381">
    <property type="entry name" value="RdgC"/>
    <property type="match status" value="1"/>
</dbReference>
<dbReference type="PANTHER" id="PTHR38103">
    <property type="entry name" value="RECOMBINATION-ASSOCIATED PROTEIN RDGC"/>
    <property type="match status" value="1"/>
</dbReference>
<dbReference type="PANTHER" id="PTHR38103:SF1">
    <property type="entry name" value="RECOMBINATION-ASSOCIATED PROTEIN RDGC"/>
    <property type="match status" value="1"/>
</dbReference>
<feature type="non-terminal residue" evidence="6">
    <location>
        <position position="254"/>
    </location>
</feature>